<dbReference type="CDD" id="cd13530">
    <property type="entry name" value="PBP2_peptides_like"/>
    <property type="match status" value="1"/>
</dbReference>
<evidence type="ECO:0000313" key="4">
    <source>
        <dbReference type="EMBL" id="MFD2417859.1"/>
    </source>
</evidence>
<reference evidence="5" key="1">
    <citation type="journal article" date="2019" name="Int. J. Syst. Evol. Microbiol.">
        <title>The Global Catalogue of Microorganisms (GCM) 10K type strain sequencing project: providing services to taxonomists for standard genome sequencing and annotation.</title>
        <authorList>
            <consortium name="The Broad Institute Genomics Platform"/>
            <consortium name="The Broad Institute Genome Sequencing Center for Infectious Disease"/>
            <person name="Wu L."/>
            <person name="Ma J."/>
        </authorList>
    </citation>
    <scope>NUCLEOTIDE SEQUENCE [LARGE SCALE GENOMIC DNA]</scope>
    <source>
        <strain evidence="5">CGMCC 4.7645</strain>
    </source>
</reference>
<feature type="chain" id="PRO_5047541851" evidence="2">
    <location>
        <begin position="22"/>
        <end position="254"/>
    </location>
</feature>
<evidence type="ECO:0000256" key="2">
    <source>
        <dbReference type="SAM" id="SignalP"/>
    </source>
</evidence>
<evidence type="ECO:0000256" key="1">
    <source>
        <dbReference type="ARBA" id="ARBA00022729"/>
    </source>
</evidence>
<protein>
    <submittedName>
        <fullName evidence="4">ABC transporter substrate-binding protein</fullName>
    </submittedName>
</protein>
<comment type="caution">
    <text evidence="4">The sequence shown here is derived from an EMBL/GenBank/DDBJ whole genome shotgun (WGS) entry which is preliminary data.</text>
</comment>
<dbReference type="SMART" id="SM00062">
    <property type="entry name" value="PBPb"/>
    <property type="match status" value="1"/>
</dbReference>
<keyword evidence="5" id="KW-1185">Reference proteome</keyword>
<dbReference type="Pfam" id="PF00497">
    <property type="entry name" value="SBP_bac_3"/>
    <property type="match status" value="1"/>
</dbReference>
<organism evidence="4 5">
    <name type="scientific">Amycolatopsis pigmentata</name>
    <dbReference type="NCBI Taxonomy" id="450801"/>
    <lineage>
        <taxon>Bacteria</taxon>
        <taxon>Bacillati</taxon>
        <taxon>Actinomycetota</taxon>
        <taxon>Actinomycetes</taxon>
        <taxon>Pseudonocardiales</taxon>
        <taxon>Pseudonocardiaceae</taxon>
        <taxon>Amycolatopsis</taxon>
    </lineage>
</organism>
<gene>
    <name evidence="4" type="ORF">ACFSXZ_16160</name>
</gene>
<feature type="domain" description="Solute-binding protein family 3/N-terminal" evidence="3">
    <location>
        <begin position="27"/>
        <end position="244"/>
    </location>
</feature>
<sequence length="254" mass="26580">MKRFVLAAIVPVLITITSACGGSGSPALRVGTLSDSKPNAYSANGRFTGFDNELLRAIADKQGMKLEFVATDFSAVLGQVANGQFDIGSAGIAQTDARKKTVDFSAAYNYESLGIEAAPQAPVTDENSLAGKRVGVVQGTISDTWLSGTVPAAQVVRFPSDAAVVSALTTRSVDAAVFDKASAEQYATENPALKVTKSITTTVPHGYAVRKGDGELLDKINGGLKQVIADGTWTRLHQQFEPGEAVPAEFRAGQ</sequence>
<dbReference type="Proteomes" id="UP001597417">
    <property type="component" value="Unassembled WGS sequence"/>
</dbReference>
<dbReference type="Gene3D" id="3.40.190.10">
    <property type="entry name" value="Periplasmic binding protein-like II"/>
    <property type="match status" value="2"/>
</dbReference>
<dbReference type="PANTHER" id="PTHR35936">
    <property type="entry name" value="MEMBRANE-BOUND LYTIC MUREIN TRANSGLYCOSYLASE F"/>
    <property type="match status" value="1"/>
</dbReference>
<feature type="signal peptide" evidence="2">
    <location>
        <begin position="1"/>
        <end position="21"/>
    </location>
</feature>
<dbReference type="InterPro" id="IPR001638">
    <property type="entry name" value="Solute-binding_3/MltF_N"/>
</dbReference>
<evidence type="ECO:0000259" key="3">
    <source>
        <dbReference type="SMART" id="SM00062"/>
    </source>
</evidence>
<accession>A0ABW5FTB5</accession>
<dbReference type="PANTHER" id="PTHR35936:SF17">
    <property type="entry name" value="ARGININE-BINDING EXTRACELLULAR PROTEIN ARTP"/>
    <property type="match status" value="1"/>
</dbReference>
<dbReference type="SUPFAM" id="SSF53850">
    <property type="entry name" value="Periplasmic binding protein-like II"/>
    <property type="match status" value="1"/>
</dbReference>
<dbReference type="PROSITE" id="PS51257">
    <property type="entry name" value="PROKAR_LIPOPROTEIN"/>
    <property type="match status" value="1"/>
</dbReference>
<evidence type="ECO:0000313" key="5">
    <source>
        <dbReference type="Proteomes" id="UP001597417"/>
    </source>
</evidence>
<keyword evidence="1 2" id="KW-0732">Signal</keyword>
<name>A0ABW5FTB5_9PSEU</name>
<proteinExistence type="predicted"/>
<dbReference type="RefSeq" id="WP_378265841.1">
    <property type="nucleotide sequence ID" value="NZ_JBHUKR010000007.1"/>
</dbReference>
<dbReference type="EMBL" id="JBHUKR010000007">
    <property type="protein sequence ID" value="MFD2417859.1"/>
    <property type="molecule type" value="Genomic_DNA"/>
</dbReference>